<evidence type="ECO:0000313" key="3">
    <source>
        <dbReference type="Proteomes" id="UP000603453"/>
    </source>
</evidence>
<dbReference type="InterPro" id="IPR037175">
    <property type="entry name" value="KFase_sf"/>
</dbReference>
<proteinExistence type="inferred from homology"/>
<dbReference type="OrthoDB" id="5396at2759"/>
<dbReference type="EMBL" id="JAEPRD010000202">
    <property type="protein sequence ID" value="KAG2194236.1"/>
    <property type="molecule type" value="Genomic_DNA"/>
</dbReference>
<dbReference type="Gene3D" id="3.50.30.50">
    <property type="entry name" value="Putative cyclase"/>
    <property type="match status" value="1"/>
</dbReference>
<dbReference type="PANTHER" id="PTHR34861">
    <property type="match status" value="1"/>
</dbReference>
<reference evidence="2" key="1">
    <citation type="submission" date="2020-12" db="EMBL/GenBank/DDBJ databases">
        <title>Metabolic potential, ecology and presence of endohyphal bacteria is reflected in genomic diversity of Mucoromycotina.</title>
        <authorList>
            <person name="Muszewska A."/>
            <person name="Okrasinska A."/>
            <person name="Steczkiewicz K."/>
            <person name="Drgas O."/>
            <person name="Orlowska M."/>
            <person name="Perlinska-Lenart U."/>
            <person name="Aleksandrzak-Piekarczyk T."/>
            <person name="Szatraj K."/>
            <person name="Zielenkiewicz U."/>
            <person name="Pilsyk S."/>
            <person name="Malc E."/>
            <person name="Mieczkowski P."/>
            <person name="Kruszewska J.S."/>
            <person name="Biernat P."/>
            <person name="Pawlowska J."/>
        </authorList>
    </citation>
    <scope>NUCLEOTIDE SEQUENCE</scope>
    <source>
        <strain evidence="2">WA0000017839</strain>
    </source>
</reference>
<name>A0A8H7QMG5_9FUNG</name>
<keyword evidence="3" id="KW-1185">Reference proteome</keyword>
<accession>A0A8H7QMG5</accession>
<dbReference type="AlphaFoldDB" id="A0A8H7QMG5"/>
<evidence type="ECO:0000313" key="2">
    <source>
        <dbReference type="EMBL" id="KAG2194236.1"/>
    </source>
</evidence>
<evidence type="ECO:0000256" key="1">
    <source>
        <dbReference type="ARBA" id="ARBA00007865"/>
    </source>
</evidence>
<dbReference type="Proteomes" id="UP000603453">
    <property type="component" value="Unassembled WGS sequence"/>
</dbReference>
<comment type="caution">
    <text evidence="2">The sequence shown here is derived from an EMBL/GenBank/DDBJ whole genome shotgun (WGS) entry which is preliminary data.</text>
</comment>
<dbReference type="GO" id="GO:0004061">
    <property type="term" value="F:arylformamidase activity"/>
    <property type="evidence" value="ECO:0007669"/>
    <property type="project" value="InterPro"/>
</dbReference>
<comment type="similarity">
    <text evidence="1">Belongs to the Cyclase 1 superfamily.</text>
</comment>
<gene>
    <name evidence="2" type="ORF">INT47_005704</name>
</gene>
<evidence type="ECO:0008006" key="4">
    <source>
        <dbReference type="Google" id="ProtNLM"/>
    </source>
</evidence>
<sequence length="318" mass="36024">MTLPTYDQLPINPKYPKGTAWGVWGEDDNLGTLNHLTAERVANAAKCIKTGKRFPLNWCLEFPNPTFFKRETLEHHIKELHGGVYFDDYYDNFNTQTSSQWDGLRHFSHTPAKKFYNGITPDNIRQGTPTTNDRLGIQYVAEVGIVGRAVLLDYGRWAEVHNPSFDPFDRYEITMDELEKVIKYQNVTIEIGDILLLRTGWTARFEKGGPDIKGLSEADFPDCAGVKACEETYRWFWDHHIAAVATDAIPVEALPLNMDDCCHSVFIGGFGMMLGELFYLEKLAADSFEDKVYEYFFSSAPLNKKGGIASPPNAICIK</sequence>
<organism evidence="2 3">
    <name type="scientific">Mucor saturninus</name>
    <dbReference type="NCBI Taxonomy" id="64648"/>
    <lineage>
        <taxon>Eukaryota</taxon>
        <taxon>Fungi</taxon>
        <taxon>Fungi incertae sedis</taxon>
        <taxon>Mucoromycota</taxon>
        <taxon>Mucoromycotina</taxon>
        <taxon>Mucoromycetes</taxon>
        <taxon>Mucorales</taxon>
        <taxon>Mucorineae</taxon>
        <taxon>Mucoraceae</taxon>
        <taxon>Mucor</taxon>
    </lineage>
</organism>
<dbReference type="PANTHER" id="PTHR34861:SF11">
    <property type="entry name" value="CYCLASE"/>
    <property type="match status" value="1"/>
</dbReference>
<dbReference type="Pfam" id="PF04199">
    <property type="entry name" value="Cyclase"/>
    <property type="match status" value="1"/>
</dbReference>
<protein>
    <recommendedName>
        <fullName evidence="4">Cyclase</fullName>
    </recommendedName>
</protein>
<dbReference type="GO" id="GO:0019441">
    <property type="term" value="P:L-tryptophan catabolic process to kynurenine"/>
    <property type="evidence" value="ECO:0007669"/>
    <property type="project" value="InterPro"/>
</dbReference>
<dbReference type="InterPro" id="IPR007325">
    <property type="entry name" value="KFase/CYL"/>
</dbReference>
<dbReference type="SUPFAM" id="SSF102198">
    <property type="entry name" value="Putative cyclase"/>
    <property type="match status" value="1"/>
</dbReference>